<dbReference type="Pfam" id="PF00534">
    <property type="entry name" value="Glycos_transf_1"/>
    <property type="match status" value="1"/>
</dbReference>
<evidence type="ECO:0000313" key="10">
    <source>
        <dbReference type="Proteomes" id="UP000773614"/>
    </source>
</evidence>
<keyword evidence="10" id="KW-1185">Reference proteome</keyword>
<dbReference type="InterPro" id="IPR001296">
    <property type="entry name" value="Glyco_trans_1"/>
</dbReference>
<keyword evidence="5" id="KW-0808">Transferase</keyword>
<name>A0A964T6P2_9HYPH</name>
<evidence type="ECO:0000259" key="8">
    <source>
        <dbReference type="Pfam" id="PF21269"/>
    </source>
</evidence>
<evidence type="ECO:0000259" key="7">
    <source>
        <dbReference type="Pfam" id="PF00534"/>
    </source>
</evidence>
<evidence type="ECO:0000256" key="4">
    <source>
        <dbReference type="ARBA" id="ARBA00022676"/>
    </source>
</evidence>
<dbReference type="InterPro" id="IPR049438">
    <property type="entry name" value="TreT_GT1"/>
</dbReference>
<keyword evidence="6" id="KW-0119">Carbohydrate metabolism</keyword>
<proteinExistence type="inferred from homology"/>
<dbReference type="SUPFAM" id="SSF53756">
    <property type="entry name" value="UDP-Glycosyltransferase/glycogen phosphorylase"/>
    <property type="match status" value="1"/>
</dbReference>
<keyword evidence="3" id="KW-0313">Glucose metabolism</keyword>
<comment type="subunit">
    <text evidence="2">Homodimer.</text>
</comment>
<dbReference type="Proteomes" id="UP000773614">
    <property type="component" value="Unassembled WGS sequence"/>
</dbReference>
<evidence type="ECO:0000256" key="3">
    <source>
        <dbReference type="ARBA" id="ARBA00022526"/>
    </source>
</evidence>
<reference evidence="9" key="1">
    <citation type="submission" date="2019-03" db="EMBL/GenBank/DDBJ databases">
        <title>Afifella sp. nov., isolated from activated sludge.</title>
        <authorList>
            <person name="Li Q."/>
            <person name="Liu Y."/>
        </authorList>
    </citation>
    <scope>NUCLEOTIDE SEQUENCE</scope>
    <source>
        <strain evidence="9">L72</strain>
    </source>
</reference>
<accession>A0A964T6P2</accession>
<dbReference type="EMBL" id="SPKJ01000036">
    <property type="protein sequence ID" value="MYZ48402.1"/>
    <property type="molecule type" value="Genomic_DNA"/>
</dbReference>
<comment type="similarity">
    <text evidence="1">Belongs to the glycosyltransferase group 1 family. Glycosyltransferase 4 subfamily.</text>
</comment>
<evidence type="ECO:0000313" key="9">
    <source>
        <dbReference type="EMBL" id="MYZ48402.1"/>
    </source>
</evidence>
<dbReference type="GO" id="GO:0006006">
    <property type="term" value="P:glucose metabolic process"/>
    <property type="evidence" value="ECO:0007669"/>
    <property type="project" value="UniProtKB-KW"/>
</dbReference>
<dbReference type="Gene3D" id="3.40.50.2000">
    <property type="entry name" value="Glycogen Phosphorylase B"/>
    <property type="match status" value="2"/>
</dbReference>
<comment type="caution">
    <text evidence="9">The sequence shown here is derived from an EMBL/GenBank/DDBJ whole genome shotgun (WGS) entry which is preliminary data.</text>
</comment>
<evidence type="ECO:0000256" key="6">
    <source>
        <dbReference type="ARBA" id="ARBA00023277"/>
    </source>
</evidence>
<dbReference type="Pfam" id="PF21269">
    <property type="entry name" value="TreT_GT1"/>
    <property type="match status" value="1"/>
</dbReference>
<gene>
    <name evidence="9" type="ORF">E4O86_11855</name>
</gene>
<dbReference type="RefSeq" id="WP_161140751.1">
    <property type="nucleotide sequence ID" value="NZ_SPKJ01000036.1"/>
</dbReference>
<dbReference type="GO" id="GO:0016757">
    <property type="term" value="F:glycosyltransferase activity"/>
    <property type="evidence" value="ECO:0007669"/>
    <property type="project" value="UniProtKB-KW"/>
</dbReference>
<protein>
    <submittedName>
        <fullName evidence="9">Glycosyltransferase</fullName>
    </submittedName>
</protein>
<evidence type="ECO:0000256" key="1">
    <source>
        <dbReference type="ARBA" id="ARBA00009481"/>
    </source>
</evidence>
<dbReference type="AlphaFoldDB" id="A0A964T6P2"/>
<feature type="domain" description="Glycosyl transferase family 1" evidence="7">
    <location>
        <begin position="221"/>
        <end position="381"/>
    </location>
</feature>
<feature type="domain" description="Trehalose synthase N-terminal" evidence="8">
    <location>
        <begin position="44"/>
        <end position="185"/>
    </location>
</feature>
<sequence>MDQQVDGARFDLVSVEDFEEIIGGEAVERILAKAEALRDLHVVNVNSTYYGGGVAELLSSLTLLMNASGIRVGWRVIQGRPDFFSITKKMHNALQGGDIQLTDIKRRIYQEVVFENAVRMHLDHDLVVVHDPQPLPLIGHFRKKSPWVWRCHVDLSNPNPELWAYLQQYIDRYDAVVLSLPEYAQQVAPPQRFIMPAIDPFSTTNKALSDAEIAERLSHYDIPTDLPLVVQVSRFDRWKDPQGVIEAFKIARREADATLVLVGNIATDDPEGQAIFEEVCKQREERIVILSVQDSALVNALQRRAAVVLQKSIREGFGLTVAEAMWKGTPVIGGNVGGIRHQIEDGVNGFLVDNVEEAAARIVQVLKDPDLRLRLGAKARQTVRDRFLMTRLMENWLDLFAAFEPSFRLRA</sequence>
<dbReference type="PANTHER" id="PTHR47779">
    <property type="entry name" value="SYNTHASE (CCG-9), PUTATIVE (AFU_ORTHOLOGUE AFUA_3G12100)-RELATED"/>
    <property type="match status" value="1"/>
</dbReference>
<dbReference type="OrthoDB" id="9790710at2"/>
<dbReference type="PANTHER" id="PTHR47779:SF1">
    <property type="entry name" value="SYNTHASE (CCG-9), PUTATIVE (AFU_ORTHOLOGUE AFUA_3G12100)-RELATED"/>
    <property type="match status" value="1"/>
</dbReference>
<evidence type="ECO:0000256" key="5">
    <source>
        <dbReference type="ARBA" id="ARBA00022679"/>
    </source>
</evidence>
<keyword evidence="4" id="KW-0328">Glycosyltransferase</keyword>
<dbReference type="InterPro" id="IPR052078">
    <property type="entry name" value="Trehalose_Metab_GTase"/>
</dbReference>
<organism evidence="9 10">
    <name type="scientific">Propylenella binzhouense</name>
    <dbReference type="NCBI Taxonomy" id="2555902"/>
    <lineage>
        <taxon>Bacteria</taxon>
        <taxon>Pseudomonadati</taxon>
        <taxon>Pseudomonadota</taxon>
        <taxon>Alphaproteobacteria</taxon>
        <taxon>Hyphomicrobiales</taxon>
        <taxon>Propylenellaceae</taxon>
        <taxon>Propylenella</taxon>
    </lineage>
</organism>
<evidence type="ECO:0000256" key="2">
    <source>
        <dbReference type="ARBA" id="ARBA00011738"/>
    </source>
</evidence>